<dbReference type="AlphaFoldDB" id="A0A921MD32"/>
<name>A0A921MD32_9MICO</name>
<evidence type="ECO:0000256" key="1">
    <source>
        <dbReference type="SAM" id="MobiDB-lite"/>
    </source>
</evidence>
<feature type="transmembrane region" description="Helical" evidence="2">
    <location>
        <begin position="72"/>
        <end position="95"/>
    </location>
</feature>
<accession>A0A921MD32</accession>
<reference evidence="3" key="2">
    <citation type="submission" date="2021-09" db="EMBL/GenBank/DDBJ databases">
        <authorList>
            <person name="Gilroy R."/>
        </authorList>
    </citation>
    <scope>NUCLEOTIDE SEQUENCE</scope>
    <source>
        <strain evidence="3">ChiGjej5B5-7349</strain>
    </source>
</reference>
<gene>
    <name evidence="3" type="ORF">K8V08_05820</name>
</gene>
<comment type="caution">
    <text evidence="3">The sequence shown here is derived from an EMBL/GenBank/DDBJ whole genome shotgun (WGS) entry which is preliminary data.</text>
</comment>
<proteinExistence type="predicted"/>
<feature type="compositionally biased region" description="Basic and acidic residues" evidence="1">
    <location>
        <begin position="364"/>
        <end position="386"/>
    </location>
</feature>
<reference evidence="3" key="1">
    <citation type="journal article" date="2021" name="PeerJ">
        <title>Extensive microbial diversity within the chicken gut microbiome revealed by metagenomics and culture.</title>
        <authorList>
            <person name="Gilroy R."/>
            <person name="Ravi A."/>
            <person name="Getino M."/>
            <person name="Pursley I."/>
            <person name="Horton D.L."/>
            <person name="Alikhan N.F."/>
            <person name="Baker D."/>
            <person name="Gharbi K."/>
            <person name="Hall N."/>
            <person name="Watson M."/>
            <person name="Adriaenssens E.M."/>
            <person name="Foster-Nyarko E."/>
            <person name="Jarju S."/>
            <person name="Secka A."/>
            <person name="Antonio M."/>
            <person name="Oren A."/>
            <person name="Chaudhuri R.R."/>
            <person name="La Ragione R."/>
            <person name="Hildebrand F."/>
            <person name="Pallen M.J."/>
        </authorList>
    </citation>
    <scope>NUCLEOTIDE SEQUENCE</scope>
    <source>
        <strain evidence="3">ChiGjej5B5-7349</strain>
    </source>
</reference>
<dbReference type="Proteomes" id="UP000784435">
    <property type="component" value="Unassembled WGS sequence"/>
</dbReference>
<dbReference type="EMBL" id="DYUK01000123">
    <property type="protein sequence ID" value="HJG79910.1"/>
    <property type="molecule type" value="Genomic_DNA"/>
</dbReference>
<sequence>MARHPWHRLWRQMCSTRLPSYRVLVPDSVSDSVLRAWEARGYDFPASRQGTTKVRQLSAPGESRNLFRSSMYFRGLTGAGVATTGTVGAGTLGISALVGDLFATGAVTTGVLAVATGITGAVTGRTYLKDPKRLKRKDRESARGARWITPQSLGFVPGVKKGQDTDEQRLFHLAVMLATRIAATRAWTHPVLADHVARVDLDDMVAGVGVRLVELVQVRLELDEMRHGTEASRVNAYLTRLAEAFESVADRVMAMHEYLEHLRALDQQLIALDHSERTRAMGERVLDIVSRTAGDDTVGAQFRDLNLEAESHAESIARLLADLDHTAEEFDDLDAQIQKAEEAGAQEGSADRPQPAALTAEADPAARIEQFLDRKRESPRDEPHER</sequence>
<feature type="transmembrane region" description="Helical" evidence="2">
    <location>
        <begin position="101"/>
        <end position="128"/>
    </location>
</feature>
<keyword evidence="2" id="KW-0472">Membrane</keyword>
<keyword evidence="2" id="KW-0812">Transmembrane</keyword>
<protein>
    <submittedName>
        <fullName evidence="3">Uncharacterized protein</fullName>
    </submittedName>
</protein>
<evidence type="ECO:0000313" key="4">
    <source>
        <dbReference type="Proteomes" id="UP000784435"/>
    </source>
</evidence>
<feature type="region of interest" description="Disordered" evidence="1">
    <location>
        <begin position="337"/>
        <end position="386"/>
    </location>
</feature>
<organism evidence="3 4">
    <name type="scientific">Brevibacterium senegalense</name>
    <dbReference type="NCBI Taxonomy" id="1033736"/>
    <lineage>
        <taxon>Bacteria</taxon>
        <taxon>Bacillati</taxon>
        <taxon>Actinomycetota</taxon>
        <taxon>Actinomycetes</taxon>
        <taxon>Micrococcales</taxon>
        <taxon>Brevibacteriaceae</taxon>
        <taxon>Brevibacterium</taxon>
    </lineage>
</organism>
<evidence type="ECO:0000313" key="3">
    <source>
        <dbReference type="EMBL" id="HJG79910.1"/>
    </source>
</evidence>
<keyword evidence="2" id="KW-1133">Transmembrane helix</keyword>
<evidence type="ECO:0000256" key="2">
    <source>
        <dbReference type="SAM" id="Phobius"/>
    </source>
</evidence>